<accession>A0A5N1JEJ9</accession>
<protein>
    <submittedName>
        <fullName evidence="4">DUF4974 domain-containing protein</fullName>
    </submittedName>
</protein>
<dbReference type="EMBL" id="VTWS01000003">
    <property type="protein sequence ID" value="KAA9353801.1"/>
    <property type="molecule type" value="Genomic_DNA"/>
</dbReference>
<evidence type="ECO:0000313" key="4">
    <source>
        <dbReference type="EMBL" id="KAA9353801.1"/>
    </source>
</evidence>
<dbReference type="Gene3D" id="2.60.120.1440">
    <property type="match status" value="1"/>
</dbReference>
<dbReference type="InterPro" id="IPR012373">
    <property type="entry name" value="Ferrdict_sens_TM"/>
</dbReference>
<dbReference type="InterPro" id="IPR032508">
    <property type="entry name" value="FecR_C"/>
</dbReference>
<dbReference type="Proteomes" id="UP000326344">
    <property type="component" value="Unassembled WGS sequence"/>
</dbReference>
<keyword evidence="5" id="KW-1185">Reference proteome</keyword>
<name>A0A5N1JEJ9_9BACT</name>
<proteinExistence type="predicted"/>
<dbReference type="PANTHER" id="PTHR30273:SF2">
    <property type="entry name" value="PROTEIN FECR"/>
    <property type="match status" value="1"/>
</dbReference>
<comment type="caution">
    <text evidence="4">The sequence shown here is derived from an EMBL/GenBank/DDBJ whole genome shotgun (WGS) entry which is preliminary data.</text>
</comment>
<dbReference type="AlphaFoldDB" id="A0A5N1JEJ9"/>
<dbReference type="Pfam" id="PF16344">
    <property type="entry name" value="FecR_C"/>
    <property type="match status" value="1"/>
</dbReference>
<feature type="transmembrane region" description="Helical" evidence="1">
    <location>
        <begin position="101"/>
        <end position="121"/>
    </location>
</feature>
<feature type="domain" description="FecR protein" evidence="2">
    <location>
        <begin position="146"/>
        <end position="239"/>
    </location>
</feature>
<gene>
    <name evidence="4" type="ORF">F0P93_14330</name>
</gene>
<evidence type="ECO:0000313" key="5">
    <source>
        <dbReference type="Proteomes" id="UP000326344"/>
    </source>
</evidence>
<dbReference type="RefSeq" id="WP_150877060.1">
    <property type="nucleotide sequence ID" value="NZ_VTWS01000003.1"/>
</dbReference>
<keyword evidence="1" id="KW-0812">Transmembrane</keyword>
<evidence type="ECO:0000259" key="3">
    <source>
        <dbReference type="Pfam" id="PF16344"/>
    </source>
</evidence>
<sequence length="371" mass="42121">MINYRTYEAEDFLFDASFRQWTTESSPQAALFWNRWLAQNPDRADVVRQAQELVRALDAHYRDDATENRLADELNRLVGKAVEHRDTELDVPVRPLGQRLWWRWAVAASVLLISLSTWLFVNRAPKPATDPYEYLTKTVTLPLQEKVNTGPKAINILLSDGSVVTLNPNSRLSYPERFDNTTRTVYLSGEAFFDVMKNPAKPFLIYANQTVTKVLGTSFLVRAYTGEKDVTVMVKTGRVSVYSQKDYELAQQSGLRRVEGVVLTPNQQMTYNLEENKLVKALVAKPAALIANRPSREQVFEDAPVDKVFSSIERMYGIKLLFDEEALANCLVNLTFNEENLLERLDVICQTIGASYEVLDGQIVITSKGCH</sequence>
<dbReference type="PANTHER" id="PTHR30273">
    <property type="entry name" value="PERIPLASMIC SIGNAL SENSOR AND SIGMA FACTOR ACTIVATOR FECR-RELATED"/>
    <property type="match status" value="1"/>
</dbReference>
<evidence type="ECO:0000256" key="1">
    <source>
        <dbReference type="SAM" id="Phobius"/>
    </source>
</evidence>
<dbReference type="InterPro" id="IPR006860">
    <property type="entry name" value="FecR"/>
</dbReference>
<keyword evidence="1" id="KW-1133">Transmembrane helix</keyword>
<dbReference type="Pfam" id="PF04773">
    <property type="entry name" value="FecR"/>
    <property type="match status" value="1"/>
</dbReference>
<reference evidence="4 5" key="1">
    <citation type="submission" date="2019-09" db="EMBL/GenBank/DDBJ databases">
        <title>Genome Sequence of Larkinella sp MA1.</title>
        <authorList>
            <person name="Srinivasan S."/>
        </authorList>
    </citation>
    <scope>NUCLEOTIDE SEQUENCE [LARGE SCALE GENOMIC DNA]</scope>
    <source>
        <strain evidence="4 5">MA1</strain>
    </source>
</reference>
<dbReference type="PIRSF" id="PIRSF018266">
    <property type="entry name" value="FecR"/>
    <property type="match status" value="1"/>
</dbReference>
<organism evidence="4 5">
    <name type="scientific">Larkinella humicola</name>
    <dbReference type="NCBI Taxonomy" id="2607654"/>
    <lineage>
        <taxon>Bacteria</taxon>
        <taxon>Pseudomonadati</taxon>
        <taxon>Bacteroidota</taxon>
        <taxon>Cytophagia</taxon>
        <taxon>Cytophagales</taxon>
        <taxon>Spirosomataceae</taxon>
        <taxon>Larkinella</taxon>
    </lineage>
</organism>
<feature type="domain" description="Protein FecR C-terminal" evidence="3">
    <location>
        <begin position="299"/>
        <end position="365"/>
    </location>
</feature>
<dbReference type="Gene3D" id="3.55.50.30">
    <property type="match status" value="1"/>
</dbReference>
<evidence type="ECO:0000259" key="2">
    <source>
        <dbReference type="Pfam" id="PF04773"/>
    </source>
</evidence>
<keyword evidence="1" id="KW-0472">Membrane</keyword>
<dbReference type="GO" id="GO:0016989">
    <property type="term" value="F:sigma factor antagonist activity"/>
    <property type="evidence" value="ECO:0007669"/>
    <property type="project" value="TreeGrafter"/>
</dbReference>